<feature type="region of interest" description="Disordered" evidence="1">
    <location>
        <begin position="1"/>
        <end position="25"/>
    </location>
</feature>
<proteinExistence type="predicted"/>
<name>A0A7J8H0J3_ROUAE</name>
<gene>
    <name evidence="2" type="ORF">HJG63_011229</name>
</gene>
<comment type="caution">
    <text evidence="2">The sequence shown here is derived from an EMBL/GenBank/DDBJ whole genome shotgun (WGS) entry which is preliminary data.</text>
</comment>
<reference evidence="2 3" key="1">
    <citation type="journal article" date="2020" name="Nature">
        <title>Six reference-quality genomes reveal evolution of bat adaptations.</title>
        <authorList>
            <person name="Jebb D."/>
            <person name="Huang Z."/>
            <person name="Pippel M."/>
            <person name="Hughes G.M."/>
            <person name="Lavrichenko K."/>
            <person name="Devanna P."/>
            <person name="Winkler S."/>
            <person name="Jermiin L.S."/>
            <person name="Skirmuntt E.C."/>
            <person name="Katzourakis A."/>
            <person name="Burkitt-Gray L."/>
            <person name="Ray D.A."/>
            <person name="Sullivan K.A.M."/>
            <person name="Roscito J.G."/>
            <person name="Kirilenko B.M."/>
            <person name="Davalos L.M."/>
            <person name="Corthals A.P."/>
            <person name="Power M.L."/>
            <person name="Jones G."/>
            <person name="Ransome R.D."/>
            <person name="Dechmann D.K.N."/>
            <person name="Locatelli A.G."/>
            <person name="Puechmaille S.J."/>
            <person name="Fedrigo O."/>
            <person name="Jarvis E.D."/>
            <person name="Hiller M."/>
            <person name="Vernes S.C."/>
            <person name="Myers E.W."/>
            <person name="Teeling E.C."/>
        </authorList>
    </citation>
    <scope>NUCLEOTIDE SEQUENCE [LARGE SCALE GENOMIC DNA]</scope>
    <source>
        <strain evidence="2">MRouAeg1</strain>
        <tissue evidence="2">Muscle</tissue>
    </source>
</reference>
<evidence type="ECO:0000313" key="3">
    <source>
        <dbReference type="Proteomes" id="UP000593571"/>
    </source>
</evidence>
<dbReference type="EMBL" id="JACASE010000005">
    <property type="protein sequence ID" value="KAF6465844.1"/>
    <property type="molecule type" value="Genomic_DNA"/>
</dbReference>
<sequence>MAASDSIASRSSQETRGRQIMVGGHARGEDDRLLASPLGAAADLCRGLGPPSSHRVAAGSTPSPTECHTKGPLFLALSIYPWPAGLHRPLPTLLATPAGRSLPKATQSLVCPCRASLALEDPILREPESSKGPGEGS</sequence>
<evidence type="ECO:0000256" key="1">
    <source>
        <dbReference type="SAM" id="MobiDB-lite"/>
    </source>
</evidence>
<accession>A0A7J8H0J3</accession>
<dbReference type="AlphaFoldDB" id="A0A7J8H0J3"/>
<evidence type="ECO:0000313" key="2">
    <source>
        <dbReference type="EMBL" id="KAF6465844.1"/>
    </source>
</evidence>
<dbReference type="Proteomes" id="UP000593571">
    <property type="component" value="Unassembled WGS sequence"/>
</dbReference>
<feature type="compositionally biased region" description="Polar residues" evidence="1">
    <location>
        <begin position="1"/>
        <end position="14"/>
    </location>
</feature>
<protein>
    <submittedName>
        <fullName evidence="2">Uncharacterized protein</fullName>
    </submittedName>
</protein>
<keyword evidence="3" id="KW-1185">Reference proteome</keyword>
<organism evidence="2 3">
    <name type="scientific">Rousettus aegyptiacus</name>
    <name type="common">Egyptian fruit bat</name>
    <name type="synonym">Pteropus aegyptiacus</name>
    <dbReference type="NCBI Taxonomy" id="9407"/>
    <lineage>
        <taxon>Eukaryota</taxon>
        <taxon>Metazoa</taxon>
        <taxon>Chordata</taxon>
        <taxon>Craniata</taxon>
        <taxon>Vertebrata</taxon>
        <taxon>Euteleostomi</taxon>
        <taxon>Mammalia</taxon>
        <taxon>Eutheria</taxon>
        <taxon>Laurasiatheria</taxon>
        <taxon>Chiroptera</taxon>
        <taxon>Yinpterochiroptera</taxon>
        <taxon>Pteropodoidea</taxon>
        <taxon>Pteropodidae</taxon>
        <taxon>Rousettinae</taxon>
        <taxon>Rousettus</taxon>
    </lineage>
</organism>